<dbReference type="GO" id="GO:0005737">
    <property type="term" value="C:cytoplasm"/>
    <property type="evidence" value="ECO:0007669"/>
    <property type="project" value="TreeGrafter"/>
</dbReference>
<name>A0A7C8VL64_ORBOL</name>
<dbReference type="InterPro" id="IPR001464">
    <property type="entry name" value="Annexin"/>
</dbReference>
<dbReference type="EMBL" id="JAABOJ010000006">
    <property type="protein sequence ID" value="KAF3285961.1"/>
    <property type="molecule type" value="Genomic_DNA"/>
</dbReference>
<feature type="compositionally biased region" description="Polar residues" evidence="4">
    <location>
        <begin position="184"/>
        <end position="194"/>
    </location>
</feature>
<dbReference type="InterPro" id="IPR037104">
    <property type="entry name" value="Annexin_sf"/>
</dbReference>
<reference evidence="5 6" key="1">
    <citation type="submission" date="2020-01" db="EMBL/GenBank/DDBJ databases">
        <authorList>
            <person name="Palmer J.M."/>
        </authorList>
    </citation>
    <scope>NUCLEOTIDE SEQUENCE [LARGE SCALE GENOMIC DNA]</scope>
    <source>
        <strain evidence="5 6">TWF970</strain>
    </source>
</reference>
<evidence type="ECO:0000256" key="4">
    <source>
        <dbReference type="SAM" id="MobiDB-lite"/>
    </source>
</evidence>
<organism evidence="5 6">
    <name type="scientific">Orbilia oligospora</name>
    <name type="common">Nematode-trapping fungus</name>
    <name type="synonym">Arthrobotrys oligospora</name>
    <dbReference type="NCBI Taxonomy" id="2813651"/>
    <lineage>
        <taxon>Eukaryota</taxon>
        <taxon>Fungi</taxon>
        <taxon>Dikarya</taxon>
        <taxon>Ascomycota</taxon>
        <taxon>Pezizomycotina</taxon>
        <taxon>Orbiliomycetes</taxon>
        <taxon>Orbiliales</taxon>
        <taxon>Orbiliaceae</taxon>
        <taxon>Orbilia</taxon>
    </lineage>
</organism>
<feature type="compositionally biased region" description="Low complexity" evidence="4">
    <location>
        <begin position="132"/>
        <end position="141"/>
    </location>
</feature>
<dbReference type="PRINTS" id="PR00196">
    <property type="entry name" value="ANNEXIN"/>
</dbReference>
<evidence type="ECO:0008006" key="7">
    <source>
        <dbReference type="Google" id="ProtNLM"/>
    </source>
</evidence>
<dbReference type="PANTHER" id="PTHR10502:SF102">
    <property type="entry name" value="ANNEXIN B11"/>
    <property type="match status" value="1"/>
</dbReference>
<protein>
    <recommendedName>
        <fullName evidence="7">Annexin</fullName>
    </recommendedName>
</protein>
<dbReference type="SUPFAM" id="SSF47874">
    <property type="entry name" value="Annexin"/>
    <property type="match status" value="1"/>
</dbReference>
<sequence length="497" mass="55348">MADNQGAPPPTGDQQQQQQQWGQPQQQWGQQQQWGPPQGYPQQQQQWSQPQDQQRGYPPQPPQQQQGQWGQQPQQQWGQPQQQQWGAPPPGPPPQGYPQQQWGGYPPPQQRQQWGPPQQQWGQQPPPPQGYPPQQQQQQWGAPPPPQQQQPPQSGYQAAAPPPVAGPSQTYTGPAAAPSLGFIPNQTSPTYNPTNDVEVIRKACKGFNTDEKALITTIVKLDPLQIESINQKYTADTKKQLYSLMEDKTRGSLEDGLCALVRGPLNFYVWLVDRATKGMGTKETFLDLALLGRSNADINAIKKAFQAKYSRKLESVVSDDLSGAEQRMFEMVISATRTEEAAGVNPTTVTAEVKALHAATEGRMGTNETEVSRIFIKSNDATILAIATEYERTYHQPVESLIKSEFSGHQKEALLYILRGVQDKAKRDAELIEGTMKGLGTRNEELAFRLITAHWIPGAIPAIKVAYNRVYGKDLVARVRDETSGDFERLLVAILNK</sequence>
<dbReference type="SMART" id="SM00335">
    <property type="entry name" value="ANX"/>
    <property type="match status" value="4"/>
</dbReference>
<accession>A0A7C8VL64</accession>
<feature type="compositionally biased region" description="Low complexity" evidence="4">
    <location>
        <begin position="150"/>
        <end position="159"/>
    </location>
</feature>
<evidence type="ECO:0000313" key="6">
    <source>
        <dbReference type="Proteomes" id="UP000474640"/>
    </source>
</evidence>
<feature type="compositionally biased region" description="Low complexity" evidence="4">
    <location>
        <begin position="97"/>
        <end position="123"/>
    </location>
</feature>
<dbReference type="GO" id="GO:0005634">
    <property type="term" value="C:nucleus"/>
    <property type="evidence" value="ECO:0007669"/>
    <property type="project" value="TreeGrafter"/>
</dbReference>
<dbReference type="GO" id="GO:0005886">
    <property type="term" value="C:plasma membrane"/>
    <property type="evidence" value="ECO:0007669"/>
    <property type="project" value="TreeGrafter"/>
</dbReference>
<dbReference type="PROSITE" id="PS51897">
    <property type="entry name" value="ANNEXIN_2"/>
    <property type="match status" value="3"/>
</dbReference>
<proteinExistence type="inferred from homology"/>
<dbReference type="PANTHER" id="PTHR10502">
    <property type="entry name" value="ANNEXIN"/>
    <property type="match status" value="1"/>
</dbReference>
<dbReference type="Pfam" id="PF00191">
    <property type="entry name" value="Annexin"/>
    <property type="match status" value="4"/>
</dbReference>
<dbReference type="GO" id="GO:0005544">
    <property type="term" value="F:calcium-dependent phospholipid binding"/>
    <property type="evidence" value="ECO:0007669"/>
    <property type="project" value="InterPro"/>
</dbReference>
<evidence type="ECO:0000256" key="2">
    <source>
        <dbReference type="ARBA" id="ARBA00022737"/>
    </source>
</evidence>
<keyword evidence="3" id="KW-0041">Annexin</keyword>
<gene>
    <name evidence="5" type="ORF">TWF970_009527</name>
</gene>
<dbReference type="OrthoDB" id="37886at2759"/>
<feature type="compositionally biased region" description="Pro residues" evidence="4">
    <location>
        <begin position="87"/>
        <end position="96"/>
    </location>
</feature>
<comment type="caution">
    <text evidence="5">The sequence shown here is derived from an EMBL/GenBank/DDBJ whole genome shotgun (WGS) entry which is preliminary data.</text>
</comment>
<evidence type="ECO:0000256" key="1">
    <source>
        <dbReference type="ARBA" id="ARBA00007831"/>
    </source>
</evidence>
<dbReference type="GO" id="GO:0012506">
    <property type="term" value="C:vesicle membrane"/>
    <property type="evidence" value="ECO:0007669"/>
    <property type="project" value="TreeGrafter"/>
</dbReference>
<dbReference type="GO" id="GO:0005509">
    <property type="term" value="F:calcium ion binding"/>
    <property type="evidence" value="ECO:0007669"/>
    <property type="project" value="InterPro"/>
</dbReference>
<dbReference type="GO" id="GO:0001786">
    <property type="term" value="F:phosphatidylserine binding"/>
    <property type="evidence" value="ECO:0007669"/>
    <property type="project" value="TreeGrafter"/>
</dbReference>
<comment type="similarity">
    <text evidence="1">Belongs to the annexin family.</text>
</comment>
<dbReference type="Gene3D" id="1.10.220.10">
    <property type="entry name" value="Annexin"/>
    <property type="match status" value="4"/>
</dbReference>
<feature type="compositionally biased region" description="Low complexity" evidence="4">
    <location>
        <begin position="12"/>
        <end position="86"/>
    </location>
</feature>
<evidence type="ECO:0000313" key="5">
    <source>
        <dbReference type="EMBL" id="KAF3285961.1"/>
    </source>
</evidence>
<dbReference type="Proteomes" id="UP000474640">
    <property type="component" value="Unassembled WGS sequence"/>
</dbReference>
<keyword evidence="2" id="KW-0677">Repeat</keyword>
<feature type="region of interest" description="Disordered" evidence="4">
    <location>
        <begin position="1"/>
        <end position="194"/>
    </location>
</feature>
<evidence type="ECO:0000256" key="3">
    <source>
        <dbReference type="ARBA" id="ARBA00023216"/>
    </source>
</evidence>
<dbReference type="InterPro" id="IPR018502">
    <property type="entry name" value="Annexin_repeat"/>
</dbReference>
<dbReference type="AlphaFoldDB" id="A0A7C8VL64"/>